<evidence type="ECO:0000313" key="3">
    <source>
        <dbReference type="EMBL" id="TCO34299.1"/>
    </source>
</evidence>
<evidence type="ECO:0000313" key="4">
    <source>
        <dbReference type="Proteomes" id="UP000294508"/>
    </source>
</evidence>
<keyword evidence="2" id="KW-0812">Transmembrane</keyword>
<name>A0A4R2HTG5_9ACTN</name>
<feature type="compositionally biased region" description="Polar residues" evidence="1">
    <location>
        <begin position="74"/>
        <end position="91"/>
    </location>
</feature>
<dbReference type="OrthoDB" id="5178481at2"/>
<evidence type="ECO:0000256" key="2">
    <source>
        <dbReference type="SAM" id="Phobius"/>
    </source>
</evidence>
<keyword evidence="2" id="KW-0472">Membrane</keyword>
<feature type="region of interest" description="Disordered" evidence="1">
    <location>
        <begin position="66"/>
        <end position="95"/>
    </location>
</feature>
<reference evidence="3 4" key="1">
    <citation type="journal article" date="2015" name="Stand. Genomic Sci.">
        <title>Genomic Encyclopedia of Bacterial and Archaeal Type Strains, Phase III: the genomes of soil and plant-associated and newly described type strains.</title>
        <authorList>
            <person name="Whitman W.B."/>
            <person name="Woyke T."/>
            <person name="Klenk H.P."/>
            <person name="Zhou Y."/>
            <person name="Lilburn T.G."/>
            <person name="Beck B.J."/>
            <person name="De Vos P."/>
            <person name="Vandamme P."/>
            <person name="Eisen J.A."/>
            <person name="Garrity G."/>
            <person name="Hugenholtz P."/>
            <person name="Kyrpides N.C."/>
        </authorList>
    </citation>
    <scope>NUCLEOTIDE SEQUENCE [LARGE SCALE GENOMIC DNA]</scope>
    <source>
        <strain evidence="3 4">VKM Ac-2572</strain>
    </source>
</reference>
<accession>A0A4R2HTG5</accession>
<comment type="caution">
    <text evidence="3">The sequence shown here is derived from an EMBL/GenBank/DDBJ whole genome shotgun (WGS) entry which is preliminary data.</text>
</comment>
<proteinExistence type="predicted"/>
<dbReference type="EMBL" id="SLWN01000002">
    <property type="protein sequence ID" value="TCO34299.1"/>
    <property type="molecule type" value="Genomic_DNA"/>
</dbReference>
<dbReference type="AlphaFoldDB" id="A0A4R2HTG5"/>
<feature type="region of interest" description="Disordered" evidence="1">
    <location>
        <begin position="14"/>
        <end position="37"/>
    </location>
</feature>
<keyword evidence="4" id="KW-1185">Reference proteome</keyword>
<keyword evidence="2" id="KW-1133">Transmembrane helix</keyword>
<dbReference type="Proteomes" id="UP000294508">
    <property type="component" value="Unassembled WGS sequence"/>
</dbReference>
<protein>
    <submittedName>
        <fullName evidence="3">Uncharacterized protein</fullName>
    </submittedName>
</protein>
<evidence type="ECO:0000256" key="1">
    <source>
        <dbReference type="SAM" id="MobiDB-lite"/>
    </source>
</evidence>
<feature type="transmembrane region" description="Helical" evidence="2">
    <location>
        <begin position="43"/>
        <end position="63"/>
    </location>
</feature>
<organism evidence="3 4">
    <name type="scientific">Kribbella steppae</name>
    <dbReference type="NCBI Taxonomy" id="2512223"/>
    <lineage>
        <taxon>Bacteria</taxon>
        <taxon>Bacillati</taxon>
        <taxon>Actinomycetota</taxon>
        <taxon>Actinomycetes</taxon>
        <taxon>Propionibacteriales</taxon>
        <taxon>Kribbellaceae</taxon>
        <taxon>Kribbella</taxon>
    </lineage>
</organism>
<dbReference type="RefSeq" id="WP_132208084.1">
    <property type="nucleotide sequence ID" value="NZ_SLWN01000002.1"/>
</dbReference>
<sequence>MNPTDEVDDLLTRAGARWRADQPSAPEPDLEQMLGGRRRPRGWVPALAAASVAAIAAAALTVLPGGDKEPAAGPSTTGGTPQSFAQGNQAPNDDLLVRDGDRVEVGGHVIAAPGKEPVFCPPLPQPAIGRPKGAELVPSCPAEYAVTLKGFDLNKLGYAKTIQGVRTGSAIVTGIWSGRTIEVQEQTVPKTLSTTAELHIPPDQVPCPEPAGGWKAGPNDINKPGVAAFLDARQAQATDPRLLYPKGRVPGAPEVYTIGVAHGDLAAFRTAFEKVYDGNLCVHQVKLSKADLAKIGTAADALMDKDLGMYGFGPDGVDKLGISALVYDEALKTALTPIGLENIKLDVVVKPLR</sequence>
<gene>
    <name evidence="3" type="ORF">EV652_102365</name>
</gene>